<dbReference type="GO" id="GO:0006355">
    <property type="term" value="P:regulation of DNA-templated transcription"/>
    <property type="evidence" value="ECO:0007669"/>
    <property type="project" value="InterPro"/>
</dbReference>
<evidence type="ECO:0000313" key="1">
    <source>
        <dbReference type="EMBL" id="TKC85992.1"/>
    </source>
</evidence>
<evidence type="ECO:0000313" key="2">
    <source>
        <dbReference type="Proteomes" id="UP000305539"/>
    </source>
</evidence>
<dbReference type="Proteomes" id="UP000305539">
    <property type="component" value="Unassembled WGS sequence"/>
</dbReference>
<reference evidence="1 2" key="1">
    <citation type="submission" date="2019-04" db="EMBL/GenBank/DDBJ databases">
        <title>Trinickia sp. 7GSK02, isolated from subtropical forest soil.</title>
        <authorList>
            <person name="Gao Z.-H."/>
            <person name="Qiu L.-H."/>
        </authorList>
    </citation>
    <scope>NUCLEOTIDE SEQUENCE [LARGE SCALE GENOMIC DNA]</scope>
    <source>
        <strain evidence="1 2">7GSK02</strain>
    </source>
</reference>
<keyword evidence="2" id="KW-1185">Reference proteome</keyword>
<dbReference type="GO" id="GO:0003677">
    <property type="term" value="F:DNA binding"/>
    <property type="evidence" value="ECO:0007669"/>
    <property type="project" value="InterPro"/>
</dbReference>
<dbReference type="InterPro" id="IPR016032">
    <property type="entry name" value="Sig_transdc_resp-reg_C-effctor"/>
</dbReference>
<dbReference type="OrthoDB" id="9014202at2"/>
<dbReference type="RefSeq" id="WP_136897209.1">
    <property type="nucleotide sequence ID" value="NZ_SWJE01000012.1"/>
</dbReference>
<proteinExistence type="predicted"/>
<accession>A0A4U1HWI1</accession>
<name>A0A4U1HWI1_9BURK</name>
<dbReference type="SUPFAM" id="SSF46894">
    <property type="entry name" value="C-terminal effector domain of the bipartite response regulators"/>
    <property type="match status" value="1"/>
</dbReference>
<organism evidence="1 2">
    <name type="scientific">Trinickia terrae</name>
    <dbReference type="NCBI Taxonomy" id="2571161"/>
    <lineage>
        <taxon>Bacteria</taxon>
        <taxon>Pseudomonadati</taxon>
        <taxon>Pseudomonadota</taxon>
        <taxon>Betaproteobacteria</taxon>
        <taxon>Burkholderiales</taxon>
        <taxon>Burkholderiaceae</taxon>
        <taxon>Trinickia</taxon>
    </lineage>
</organism>
<dbReference type="Gene3D" id="1.10.10.10">
    <property type="entry name" value="Winged helix-like DNA-binding domain superfamily/Winged helix DNA-binding domain"/>
    <property type="match status" value="1"/>
</dbReference>
<comment type="caution">
    <text evidence="1">The sequence shown here is derived from an EMBL/GenBank/DDBJ whole genome shotgun (WGS) entry which is preliminary data.</text>
</comment>
<sequence length="231" mass="26187">MMSDSAIISFIENFPVSASLKEADTGKYIVNNPYNSMQFGVQNPKDLAGLTIKDLKFRQPEWGAQYATMIEKLDFRAREMKSHVLGRHQFLDDNGAAQLEEMVKFPVLGSRRNILGIVTYRHDLTPTLPPSNLYKLHRKFYGATNAIKRVLICLEIDRCFAAAPTDAQFRVLLLKIERFTNKEIAKFIGISDRTVECHLDALRHKVIDGNLPRVLSLVKWNTVCASDSTPC</sequence>
<dbReference type="AlphaFoldDB" id="A0A4U1HWI1"/>
<protein>
    <submittedName>
        <fullName evidence="1">LuxR family transcriptional regulator</fullName>
    </submittedName>
</protein>
<dbReference type="EMBL" id="SWJE01000012">
    <property type="protein sequence ID" value="TKC85992.1"/>
    <property type="molecule type" value="Genomic_DNA"/>
</dbReference>
<dbReference type="InterPro" id="IPR036388">
    <property type="entry name" value="WH-like_DNA-bd_sf"/>
</dbReference>
<gene>
    <name evidence="1" type="ORF">FAZ69_22030</name>
</gene>